<evidence type="ECO:0000313" key="6">
    <source>
        <dbReference type="EMBL" id="PSR22712.1"/>
    </source>
</evidence>
<keyword evidence="3 4" id="KW-0732">Signal</keyword>
<evidence type="ECO:0000259" key="5">
    <source>
        <dbReference type="Pfam" id="PF13407"/>
    </source>
</evidence>
<feature type="signal peptide" evidence="4">
    <location>
        <begin position="1"/>
        <end position="29"/>
    </location>
</feature>
<evidence type="ECO:0000256" key="1">
    <source>
        <dbReference type="ARBA" id="ARBA00004196"/>
    </source>
</evidence>
<dbReference type="Gene3D" id="3.40.50.2300">
    <property type="match status" value="2"/>
</dbReference>
<dbReference type="InterPro" id="IPR028082">
    <property type="entry name" value="Peripla_BP_I"/>
</dbReference>
<comment type="similarity">
    <text evidence="2">Belongs to the bacterial solute-binding protein 2 family.</text>
</comment>
<dbReference type="PANTHER" id="PTHR46847">
    <property type="entry name" value="D-ALLOSE-BINDING PERIPLASMIC PROTEIN-RELATED"/>
    <property type="match status" value="1"/>
</dbReference>
<proteinExistence type="inferred from homology"/>
<sequence>MKKKRFTAYFLASGIGIMALAGYGPMVNAASHSSSSTSSKKVIGVTLMTLTNPYFSTMGAALQKYGAQAGYKVVVDGANMSESQMLQQVDSFIEQHVAAVVMAPPDASAAPSAVVALNKAKIPVFTIDTNVDMSVLKKMGGKIVEFVQSNNYKGGVIVGQEMVQYLHGHGDIGIVDYKLAQSVLTRDAGFYSVIDKYHGIKVVSDLNGEGSTPGGLEAASEMLSANPDIKAIYDINAPSGLGAVQAIEAAHKVGKVAVIGFSGSRQAVEAVKKNTVFKYGVMQEPTLEAKIEMGNIVKYLHGKSVPAKILTPVFKIDKQDAAKYLPIAYH</sequence>
<dbReference type="Pfam" id="PF13407">
    <property type="entry name" value="Peripla_BP_4"/>
    <property type="match status" value="1"/>
</dbReference>
<evidence type="ECO:0000256" key="2">
    <source>
        <dbReference type="ARBA" id="ARBA00007639"/>
    </source>
</evidence>
<accession>A0A2T2WKF4</accession>
<feature type="chain" id="PRO_5015661503" evidence="4">
    <location>
        <begin position="30"/>
        <end position="330"/>
    </location>
</feature>
<dbReference type="AlphaFoldDB" id="A0A2T2WKF4"/>
<dbReference type="SUPFAM" id="SSF53822">
    <property type="entry name" value="Periplasmic binding protein-like I"/>
    <property type="match status" value="1"/>
</dbReference>
<name>A0A2T2WKF4_9FIRM</name>
<feature type="domain" description="Periplasmic binding protein" evidence="5">
    <location>
        <begin position="43"/>
        <end position="303"/>
    </location>
</feature>
<protein>
    <submittedName>
        <fullName evidence="6">Sugar ABC transporter substrate-binding protein</fullName>
    </submittedName>
</protein>
<dbReference type="Proteomes" id="UP000241848">
    <property type="component" value="Unassembled WGS sequence"/>
</dbReference>
<comment type="caution">
    <text evidence="6">The sequence shown here is derived from an EMBL/GenBank/DDBJ whole genome shotgun (WGS) entry which is preliminary data.</text>
</comment>
<evidence type="ECO:0000256" key="3">
    <source>
        <dbReference type="ARBA" id="ARBA00022729"/>
    </source>
</evidence>
<organism evidence="6 7">
    <name type="scientific">Sulfobacillus acidophilus</name>
    <dbReference type="NCBI Taxonomy" id="53633"/>
    <lineage>
        <taxon>Bacteria</taxon>
        <taxon>Bacillati</taxon>
        <taxon>Bacillota</taxon>
        <taxon>Clostridia</taxon>
        <taxon>Eubacteriales</taxon>
        <taxon>Clostridiales Family XVII. Incertae Sedis</taxon>
        <taxon>Sulfobacillus</taxon>
    </lineage>
</organism>
<dbReference type="GO" id="GO:0030246">
    <property type="term" value="F:carbohydrate binding"/>
    <property type="evidence" value="ECO:0007669"/>
    <property type="project" value="UniProtKB-ARBA"/>
</dbReference>
<dbReference type="GO" id="GO:0030313">
    <property type="term" value="C:cell envelope"/>
    <property type="evidence" value="ECO:0007669"/>
    <property type="project" value="UniProtKB-SubCell"/>
</dbReference>
<gene>
    <name evidence="6" type="ORF">C7B45_05815</name>
</gene>
<comment type="subcellular location">
    <subcellularLocation>
        <location evidence="1">Cell envelope</location>
    </subcellularLocation>
</comment>
<reference evidence="6 7" key="1">
    <citation type="journal article" date="2014" name="BMC Genomics">
        <title>Comparison of environmental and isolate Sulfobacillus genomes reveals diverse carbon, sulfur, nitrogen, and hydrogen metabolisms.</title>
        <authorList>
            <person name="Justice N.B."/>
            <person name="Norman A."/>
            <person name="Brown C.T."/>
            <person name="Singh A."/>
            <person name="Thomas B.C."/>
            <person name="Banfield J.F."/>
        </authorList>
    </citation>
    <scope>NUCLEOTIDE SEQUENCE [LARGE SCALE GENOMIC DNA]</scope>
    <source>
        <strain evidence="6">AMDSBA3</strain>
    </source>
</reference>
<dbReference type="EMBL" id="PXYV01000013">
    <property type="protein sequence ID" value="PSR22712.1"/>
    <property type="molecule type" value="Genomic_DNA"/>
</dbReference>
<evidence type="ECO:0000256" key="4">
    <source>
        <dbReference type="SAM" id="SignalP"/>
    </source>
</evidence>
<evidence type="ECO:0000313" key="7">
    <source>
        <dbReference type="Proteomes" id="UP000241848"/>
    </source>
</evidence>
<dbReference type="PANTHER" id="PTHR46847:SF1">
    <property type="entry name" value="D-ALLOSE-BINDING PERIPLASMIC PROTEIN-RELATED"/>
    <property type="match status" value="1"/>
</dbReference>
<dbReference type="InterPro" id="IPR025997">
    <property type="entry name" value="SBP_2_dom"/>
</dbReference>